<dbReference type="RefSeq" id="WP_072747955.1">
    <property type="nucleotide sequence ID" value="NZ_FOHL01000008.1"/>
</dbReference>
<dbReference type="PROSITE" id="PS51903">
    <property type="entry name" value="CLP_R"/>
    <property type="match status" value="1"/>
</dbReference>
<dbReference type="Proteomes" id="UP000184066">
    <property type="component" value="Unassembled WGS sequence"/>
</dbReference>
<dbReference type="PROSITE" id="PS00870">
    <property type="entry name" value="CLPAB_1"/>
    <property type="match status" value="1"/>
</dbReference>
<dbReference type="Gene3D" id="3.40.50.300">
    <property type="entry name" value="P-loop containing nucleotide triphosphate hydrolases"/>
    <property type="match status" value="2"/>
</dbReference>
<dbReference type="PROSITE" id="PS00871">
    <property type="entry name" value="CLPAB_2"/>
    <property type="match status" value="1"/>
</dbReference>
<keyword evidence="3 7" id="KW-0547">Nucleotide-binding</keyword>
<dbReference type="Pfam" id="PF10431">
    <property type="entry name" value="ClpB_D2-small"/>
    <property type="match status" value="1"/>
</dbReference>
<evidence type="ECO:0000256" key="3">
    <source>
        <dbReference type="ARBA" id="ARBA00022741"/>
    </source>
</evidence>
<dbReference type="PRINTS" id="PR00300">
    <property type="entry name" value="CLPPROTEASEA"/>
</dbReference>
<evidence type="ECO:0000256" key="5">
    <source>
        <dbReference type="ARBA" id="ARBA00023186"/>
    </source>
</evidence>
<feature type="domain" description="Clp R" evidence="9">
    <location>
        <begin position="1"/>
        <end position="147"/>
    </location>
</feature>
<dbReference type="InterPro" id="IPR003959">
    <property type="entry name" value="ATPase_AAA_core"/>
</dbReference>
<dbReference type="Pfam" id="PF07724">
    <property type="entry name" value="AAA_2"/>
    <property type="match status" value="1"/>
</dbReference>
<evidence type="ECO:0000256" key="7">
    <source>
        <dbReference type="RuleBase" id="RU004432"/>
    </source>
</evidence>
<reference evidence="10 11" key="1">
    <citation type="submission" date="2016-12" db="EMBL/GenBank/DDBJ databases">
        <authorList>
            <person name="Song W.-J."/>
            <person name="Kurnit D.M."/>
        </authorList>
    </citation>
    <scope>NUCLEOTIDE SEQUENCE [LARGE SCALE GENOMIC DNA]</scope>
    <source>
        <strain evidence="10 11">CGMCC 1.10808</strain>
    </source>
</reference>
<keyword evidence="2 6" id="KW-0677">Repeat</keyword>
<dbReference type="STRING" id="1189325.SAMN04488119_10842"/>
<dbReference type="FunFam" id="3.40.50.300:FF:000010">
    <property type="entry name" value="Chaperone clpB 1, putative"/>
    <property type="match status" value="1"/>
</dbReference>
<dbReference type="SUPFAM" id="SSF81923">
    <property type="entry name" value="Double Clp-N motif"/>
    <property type="match status" value="1"/>
</dbReference>
<dbReference type="Gene3D" id="1.10.1780.10">
    <property type="entry name" value="Clp, N-terminal domain"/>
    <property type="match status" value="1"/>
</dbReference>
<dbReference type="CDD" id="cd19499">
    <property type="entry name" value="RecA-like_ClpB_Hsp104-like"/>
    <property type="match status" value="1"/>
</dbReference>
<dbReference type="SUPFAM" id="SSF52540">
    <property type="entry name" value="P-loop containing nucleoside triphosphate hydrolases"/>
    <property type="match status" value="2"/>
</dbReference>
<dbReference type="InterPro" id="IPR004176">
    <property type="entry name" value="Clp_R_N"/>
</dbReference>
<keyword evidence="10" id="KW-0645">Protease</keyword>
<dbReference type="InterPro" id="IPR041546">
    <property type="entry name" value="ClpA/ClpB_AAA_lid"/>
</dbReference>
<dbReference type="GO" id="GO:0016887">
    <property type="term" value="F:ATP hydrolysis activity"/>
    <property type="evidence" value="ECO:0007669"/>
    <property type="project" value="InterPro"/>
</dbReference>
<sequence length="772" mass="84716">MPSFTKTLEEAIHNALSLANERKHELATLEHLLLALMDEPDAARVMQACGVDMDALRASLTRFIDNELDALVSEVDGSQAAPTTGFQRVIQRAAIHVQSSGRNEVTGANVLVAIFAERESHAAYFLQEQDMTRYDAVNFIAHGVAKNPAFGEPRPVRGAEESASQSAPEREKGDEGALAKYCVNLNEKAREGGVDPLIGREAEVERCIQVLCRRRKNNPLLVGDPGVGKTAIAEGLARKIVDGETPEILSGATIFSLDMGALLAGTRYRGDFEERLKAVVKELEQHEDAILFIDEIHTVIGAGATSGGAMDASNLLKPALQSGTLRCMGSTTYKEYRQHFEKDRALSRRFQKIDVYEPSVEDTIKILRGLKPYFEEHHDIRYTADAIKTAVDLSARYIHDRKLPDKAIDVIDEAGAAQHLLPAGKRRKTITPKEIEEVVAKIARIPPKTVSKDDAQNLRDLEGSLKRVVFGQDAAIEALASAIKLSRAGLREPEKPIGNYLFAGPTGVGKTEVARQLAATLGVEMLRFDMSEYMEKHSVSRLIGAPPGYVGFDQGGLLTDGVDQHPHCVLLLDEIEKAHPDVFNILLQVMDHGKLTDHNGKTVDFRNVILIMTSNAGASELAKSAIGFGRERREGEDEAAIERTFSPEFRNRLDAIISFGPLPKEVILQVVEKFVLQLEGQLMDRGVSIELTRPAAEWLADKGYDERMGARPLGRVIQEHIKKPLAEELLFGRLTKGGLVRVGVKDGKLDLEILPNGKAQIPNPKPPLLTAD</sequence>
<evidence type="ECO:0000256" key="1">
    <source>
        <dbReference type="ARBA" id="ARBA00008675"/>
    </source>
</evidence>
<dbReference type="SMART" id="SM00382">
    <property type="entry name" value="AAA"/>
    <property type="match status" value="2"/>
</dbReference>
<dbReference type="InterPro" id="IPR019489">
    <property type="entry name" value="Clp_ATPase_C"/>
</dbReference>
<dbReference type="EMBL" id="FRDL01000008">
    <property type="protein sequence ID" value="SHN72168.1"/>
    <property type="molecule type" value="Genomic_DNA"/>
</dbReference>
<evidence type="ECO:0000256" key="8">
    <source>
        <dbReference type="SAM" id="MobiDB-lite"/>
    </source>
</evidence>
<dbReference type="GO" id="GO:0043335">
    <property type="term" value="P:protein unfolding"/>
    <property type="evidence" value="ECO:0007669"/>
    <property type="project" value="InterPro"/>
</dbReference>
<evidence type="ECO:0000256" key="4">
    <source>
        <dbReference type="ARBA" id="ARBA00022840"/>
    </source>
</evidence>
<keyword evidence="11" id="KW-1185">Reference proteome</keyword>
<feature type="region of interest" description="Disordered" evidence="8">
    <location>
        <begin position="150"/>
        <end position="175"/>
    </location>
</feature>
<dbReference type="Gene3D" id="1.10.8.60">
    <property type="match status" value="2"/>
</dbReference>
<dbReference type="InterPro" id="IPR050130">
    <property type="entry name" value="ClpA_ClpB"/>
</dbReference>
<dbReference type="Pfam" id="PF02861">
    <property type="entry name" value="Clp_N"/>
    <property type="match status" value="1"/>
</dbReference>
<dbReference type="GO" id="GO:0034605">
    <property type="term" value="P:cellular response to heat"/>
    <property type="evidence" value="ECO:0007669"/>
    <property type="project" value="TreeGrafter"/>
</dbReference>
<dbReference type="Pfam" id="PF00004">
    <property type="entry name" value="AAA"/>
    <property type="match status" value="1"/>
</dbReference>
<dbReference type="GO" id="GO:0008233">
    <property type="term" value="F:peptidase activity"/>
    <property type="evidence" value="ECO:0007669"/>
    <property type="project" value="UniProtKB-KW"/>
</dbReference>
<dbReference type="SMART" id="SM01086">
    <property type="entry name" value="ClpB_D2-small"/>
    <property type="match status" value="1"/>
</dbReference>
<keyword evidence="10" id="KW-0378">Hydrolase</keyword>
<protein>
    <submittedName>
        <fullName evidence="10">ATP-dependent Clp protease ATP-binding subunit ClpA</fullName>
    </submittedName>
</protein>
<dbReference type="InterPro" id="IPR018368">
    <property type="entry name" value="ClpA/B_CS1"/>
</dbReference>
<dbReference type="CDD" id="cd00009">
    <property type="entry name" value="AAA"/>
    <property type="match status" value="1"/>
</dbReference>
<dbReference type="InterPro" id="IPR003593">
    <property type="entry name" value="AAA+_ATPase"/>
</dbReference>
<dbReference type="PANTHER" id="PTHR11638">
    <property type="entry name" value="ATP-DEPENDENT CLP PROTEASE"/>
    <property type="match status" value="1"/>
</dbReference>
<dbReference type="GO" id="GO:0006508">
    <property type="term" value="P:proteolysis"/>
    <property type="evidence" value="ECO:0007669"/>
    <property type="project" value="UniProtKB-KW"/>
</dbReference>
<keyword evidence="5 7" id="KW-0143">Chaperone</keyword>
<keyword evidence="4 7" id="KW-0067">ATP-binding</keyword>
<comment type="similarity">
    <text evidence="1 7">Belongs to the ClpA/ClpB family.</text>
</comment>
<evidence type="ECO:0000259" key="9">
    <source>
        <dbReference type="PROSITE" id="PS51903"/>
    </source>
</evidence>
<name>A0A1M7TNC9_9RHOB</name>
<dbReference type="InterPro" id="IPR013461">
    <property type="entry name" value="ClpA"/>
</dbReference>
<dbReference type="NCBIfam" id="TIGR02639">
    <property type="entry name" value="ClpA"/>
    <property type="match status" value="1"/>
</dbReference>
<dbReference type="GO" id="GO:0005737">
    <property type="term" value="C:cytoplasm"/>
    <property type="evidence" value="ECO:0007669"/>
    <property type="project" value="TreeGrafter"/>
</dbReference>
<evidence type="ECO:0000256" key="6">
    <source>
        <dbReference type="PROSITE-ProRule" id="PRU01251"/>
    </source>
</evidence>
<dbReference type="InterPro" id="IPR028299">
    <property type="entry name" value="ClpA/B_CS2"/>
</dbReference>
<dbReference type="Pfam" id="PF17871">
    <property type="entry name" value="AAA_lid_9"/>
    <property type="match status" value="1"/>
</dbReference>
<dbReference type="AlphaFoldDB" id="A0A1M7TNC9"/>
<dbReference type="GO" id="GO:0005524">
    <property type="term" value="F:ATP binding"/>
    <property type="evidence" value="ECO:0007669"/>
    <property type="project" value="UniProtKB-KW"/>
</dbReference>
<dbReference type="FunFam" id="3.40.50.300:FF:000025">
    <property type="entry name" value="ATP-dependent Clp protease subunit"/>
    <property type="match status" value="1"/>
</dbReference>
<dbReference type="PANTHER" id="PTHR11638:SF111">
    <property type="entry name" value="ATP-DEPENDENT CLP PROTEASE ATP-BINDING SUBUNIT CLPA"/>
    <property type="match status" value="1"/>
</dbReference>
<dbReference type="InterPro" id="IPR036628">
    <property type="entry name" value="Clp_N_dom_sf"/>
</dbReference>
<evidence type="ECO:0000313" key="10">
    <source>
        <dbReference type="EMBL" id="SHN72168.1"/>
    </source>
</evidence>
<organism evidence="10 11">
    <name type="scientific">Oceanicella actignis</name>
    <dbReference type="NCBI Taxonomy" id="1189325"/>
    <lineage>
        <taxon>Bacteria</taxon>
        <taxon>Pseudomonadati</taxon>
        <taxon>Pseudomonadota</taxon>
        <taxon>Alphaproteobacteria</taxon>
        <taxon>Rhodobacterales</taxon>
        <taxon>Paracoccaceae</taxon>
        <taxon>Oceanicella</taxon>
    </lineage>
</organism>
<dbReference type="OrthoDB" id="9803641at2"/>
<evidence type="ECO:0000313" key="11">
    <source>
        <dbReference type="Proteomes" id="UP000184066"/>
    </source>
</evidence>
<proteinExistence type="inferred from homology"/>
<evidence type="ECO:0000256" key="2">
    <source>
        <dbReference type="ARBA" id="ARBA00022737"/>
    </source>
</evidence>
<dbReference type="InterPro" id="IPR001270">
    <property type="entry name" value="ClpA/B"/>
</dbReference>
<gene>
    <name evidence="10" type="ORF">SAMN05216200_10843</name>
</gene>
<accession>A0A1M7TNC9</accession>
<dbReference type="InterPro" id="IPR027417">
    <property type="entry name" value="P-loop_NTPase"/>
</dbReference>